<gene>
    <name evidence="2" type="ORF">AAY55_17485</name>
    <name evidence="3" type="ORF">XV92_17730</name>
</gene>
<accession>A0A0Q0PPB4</accession>
<sequence length="277" mass="31969">MIARLAGIDYRGLGGISRHCIDAVIEMIHFGRQINEVKILTSGSGYDCHHALILNVDTDVTVAIKSGFTSGYSGEGPRSFSYVLSILRKFTEEIDEYLVSYKFLERIDKSALTEKDLNWLSEQRPIRPQRWYDYIYERHYSEFSVRQYFPAEIPFSLLDPRLHEIALSFKKNPDNALLAGYRLLERLIKDKSGLTQETGAKLFSKAFQGEDASLYWDDLDGSEAKGRATLFSSVFMAYRNRRAHQEPDDDIHEDLREFMLLNQLFILEESSKVRENA</sequence>
<name>A0A0Q0PPB4_VIBMT</name>
<dbReference type="PATRIC" id="fig|1481663.12.peg.2476"/>
<comment type="caution">
    <text evidence="2">The sequence shown here is derived from an EMBL/GenBank/DDBJ whole genome shotgun (WGS) entry which is preliminary data.</text>
</comment>
<reference evidence="4 5" key="1">
    <citation type="journal article" date="2015" name="Genome Biol. Evol.">
        <title>The Dynamics of Genetic Interactions between Vibrio metoecus and Vibrio cholerae, Two Close Relatives Co-Occurring in the Environment.</title>
        <authorList>
            <person name="Orata F.D."/>
            <person name="Kirchberger P.C."/>
            <person name="Meheust R."/>
            <person name="Barlow E.J."/>
            <person name="Tarr C.L."/>
            <person name="Boucher Y."/>
        </authorList>
    </citation>
    <scope>NUCLEOTIDE SEQUENCE [LARGE SCALE GENOMIC DNA]</scope>
    <source>
        <strain evidence="2 5">08-2459</strain>
        <strain evidence="3 4">YB5B04</strain>
    </source>
</reference>
<dbReference type="Proteomes" id="UP000050491">
    <property type="component" value="Unassembled WGS sequence"/>
</dbReference>
<dbReference type="OrthoDB" id="9811053at2"/>
<protein>
    <recommendedName>
        <fullName evidence="1">Conserved hypothetical protein CHP02391 domain-containing protein</fullName>
    </recommendedName>
</protein>
<dbReference type="EMBL" id="LBGP01000028">
    <property type="protein sequence ID" value="KQA97967.1"/>
    <property type="molecule type" value="Genomic_DNA"/>
</dbReference>
<dbReference type="Proteomes" id="UP000053724">
    <property type="component" value="Unassembled WGS sequence"/>
</dbReference>
<organism evidence="2 5">
    <name type="scientific">Vibrio metoecus</name>
    <dbReference type="NCBI Taxonomy" id="1481663"/>
    <lineage>
        <taxon>Bacteria</taxon>
        <taxon>Pseudomonadati</taxon>
        <taxon>Pseudomonadota</taxon>
        <taxon>Gammaproteobacteria</taxon>
        <taxon>Vibrionales</taxon>
        <taxon>Vibrionaceae</taxon>
        <taxon>Vibrio</taxon>
    </lineage>
</organism>
<dbReference type="InterPro" id="IPR012654">
    <property type="entry name" value="CHP02391"/>
</dbReference>
<dbReference type="Pfam" id="PF09509">
    <property type="entry name" value="Hypoth_Ymh"/>
    <property type="match status" value="1"/>
</dbReference>
<evidence type="ECO:0000313" key="4">
    <source>
        <dbReference type="Proteomes" id="UP000050491"/>
    </source>
</evidence>
<dbReference type="EMBL" id="LCUF01000055">
    <property type="protein sequence ID" value="KQA22143.1"/>
    <property type="molecule type" value="Genomic_DNA"/>
</dbReference>
<evidence type="ECO:0000313" key="3">
    <source>
        <dbReference type="EMBL" id="KQA97967.1"/>
    </source>
</evidence>
<feature type="domain" description="Conserved hypothetical protein CHP02391" evidence="1">
    <location>
        <begin position="171"/>
        <end position="257"/>
    </location>
</feature>
<dbReference type="AlphaFoldDB" id="A0A0Q0PPB4"/>
<evidence type="ECO:0000313" key="5">
    <source>
        <dbReference type="Proteomes" id="UP000053724"/>
    </source>
</evidence>
<evidence type="ECO:0000259" key="1">
    <source>
        <dbReference type="Pfam" id="PF09509"/>
    </source>
</evidence>
<proteinExistence type="predicted"/>
<evidence type="ECO:0000313" key="2">
    <source>
        <dbReference type="EMBL" id="KQA22143.1"/>
    </source>
</evidence>
<dbReference type="RefSeq" id="WP_055028460.1">
    <property type="nucleotide sequence ID" value="NZ_CP035689.1"/>
</dbReference>